<evidence type="ECO:0000256" key="7">
    <source>
        <dbReference type="ARBA" id="ARBA00022759"/>
    </source>
</evidence>
<keyword evidence="13" id="KW-1185">Reference proteome</keyword>
<keyword evidence="8 10" id="KW-0378">Hydrolase</keyword>
<dbReference type="EMBL" id="BAAAZU010000006">
    <property type="protein sequence ID" value="GAA3921904.1"/>
    <property type="molecule type" value="Genomic_DNA"/>
</dbReference>
<proteinExistence type="inferred from homology"/>
<evidence type="ECO:0000256" key="3">
    <source>
        <dbReference type="ARBA" id="ARBA00011245"/>
    </source>
</evidence>
<dbReference type="PROSITE" id="PS50879">
    <property type="entry name" value="RNASE_H_1"/>
    <property type="match status" value="1"/>
</dbReference>
<dbReference type="EC" id="3.1.26.4" evidence="4 10"/>
<evidence type="ECO:0000259" key="11">
    <source>
        <dbReference type="PROSITE" id="PS50879"/>
    </source>
</evidence>
<dbReference type="Pfam" id="PF00075">
    <property type="entry name" value="RNase_H"/>
    <property type="match status" value="1"/>
</dbReference>
<evidence type="ECO:0000313" key="12">
    <source>
        <dbReference type="EMBL" id="GAA3921904.1"/>
    </source>
</evidence>
<dbReference type="Gene3D" id="3.30.420.10">
    <property type="entry name" value="Ribonuclease H-like superfamily/Ribonuclease H"/>
    <property type="match status" value="1"/>
</dbReference>
<evidence type="ECO:0000256" key="9">
    <source>
        <dbReference type="ARBA" id="ARBA00022842"/>
    </source>
</evidence>
<comment type="subcellular location">
    <subcellularLocation>
        <location evidence="10">Cytoplasm</location>
    </subcellularLocation>
</comment>
<evidence type="ECO:0000256" key="1">
    <source>
        <dbReference type="ARBA" id="ARBA00000077"/>
    </source>
</evidence>
<dbReference type="CDD" id="cd09278">
    <property type="entry name" value="RNase_HI_prokaryote_like"/>
    <property type="match status" value="1"/>
</dbReference>
<dbReference type="InterPro" id="IPR050092">
    <property type="entry name" value="RNase_H"/>
</dbReference>
<dbReference type="RefSeq" id="WP_344759308.1">
    <property type="nucleotide sequence ID" value="NZ_BAAAZU010000006.1"/>
</dbReference>
<keyword evidence="9 10" id="KW-0460">Magnesium</keyword>
<feature type="binding site" evidence="10">
    <location>
        <position position="9"/>
    </location>
    <ligand>
        <name>Mg(2+)</name>
        <dbReference type="ChEBI" id="CHEBI:18420"/>
        <label>2</label>
    </ligand>
</feature>
<comment type="caution">
    <text evidence="12">The sequence shown here is derived from an EMBL/GenBank/DDBJ whole genome shotgun (WGS) entry which is preliminary data.</text>
</comment>
<reference evidence="13" key="1">
    <citation type="journal article" date="2019" name="Int. J. Syst. Evol. Microbiol.">
        <title>The Global Catalogue of Microorganisms (GCM) 10K type strain sequencing project: providing services to taxonomists for standard genome sequencing and annotation.</title>
        <authorList>
            <consortium name="The Broad Institute Genomics Platform"/>
            <consortium name="The Broad Institute Genome Sequencing Center for Infectious Disease"/>
            <person name="Wu L."/>
            <person name="Ma J."/>
        </authorList>
    </citation>
    <scope>NUCLEOTIDE SEQUENCE [LARGE SCALE GENOMIC DNA]</scope>
    <source>
        <strain evidence="13">JCM 16916</strain>
    </source>
</reference>
<evidence type="ECO:0000256" key="8">
    <source>
        <dbReference type="ARBA" id="ARBA00022801"/>
    </source>
</evidence>
<keyword evidence="7 10" id="KW-0255">Endonuclease</keyword>
<dbReference type="HAMAP" id="MF_00042">
    <property type="entry name" value="RNase_H"/>
    <property type="match status" value="1"/>
</dbReference>
<dbReference type="InterPro" id="IPR012337">
    <property type="entry name" value="RNaseH-like_sf"/>
</dbReference>
<evidence type="ECO:0000313" key="13">
    <source>
        <dbReference type="Proteomes" id="UP001501727"/>
    </source>
</evidence>
<comment type="function">
    <text evidence="10">Endonuclease that specifically degrades the RNA of RNA-DNA hybrids.</text>
</comment>
<dbReference type="InterPro" id="IPR002156">
    <property type="entry name" value="RNaseH_domain"/>
</dbReference>
<dbReference type="SUPFAM" id="SSF53098">
    <property type="entry name" value="Ribonuclease H-like"/>
    <property type="match status" value="1"/>
</dbReference>
<comment type="catalytic activity">
    <reaction evidence="1 10">
        <text>Endonucleolytic cleavage to 5'-phosphomonoester.</text>
        <dbReference type="EC" id="3.1.26.4"/>
    </reaction>
</comment>
<dbReference type="InterPro" id="IPR022892">
    <property type="entry name" value="RNaseHI"/>
</dbReference>
<accession>A0ABP7MFJ5</accession>
<keyword evidence="10" id="KW-0963">Cytoplasm</keyword>
<organism evidence="12 13">
    <name type="scientific">Luteimonas lutimaris</name>
    <dbReference type="NCBI Taxonomy" id="698645"/>
    <lineage>
        <taxon>Bacteria</taxon>
        <taxon>Pseudomonadati</taxon>
        <taxon>Pseudomonadota</taxon>
        <taxon>Gammaproteobacteria</taxon>
        <taxon>Lysobacterales</taxon>
        <taxon>Lysobacteraceae</taxon>
        <taxon>Luteimonas</taxon>
    </lineage>
</organism>
<dbReference type="PANTHER" id="PTHR10642:SF26">
    <property type="entry name" value="RIBONUCLEASE H1"/>
    <property type="match status" value="1"/>
</dbReference>
<comment type="cofactor">
    <cofactor evidence="10">
        <name>Mg(2+)</name>
        <dbReference type="ChEBI" id="CHEBI:18420"/>
    </cofactor>
    <text evidence="10">Binds 1 Mg(2+) ion per subunit. May bind a second metal ion at a regulatory site, or after substrate binding.</text>
</comment>
<feature type="binding site" evidence="10">
    <location>
        <position position="133"/>
    </location>
    <ligand>
        <name>Mg(2+)</name>
        <dbReference type="ChEBI" id="CHEBI:18420"/>
        <label>2</label>
    </ligand>
</feature>
<keyword evidence="6 10" id="KW-0479">Metal-binding</keyword>
<feature type="binding site" evidence="10">
    <location>
        <position position="69"/>
    </location>
    <ligand>
        <name>Mg(2+)</name>
        <dbReference type="ChEBI" id="CHEBI:18420"/>
        <label>1</label>
    </ligand>
</feature>
<feature type="binding site" evidence="10">
    <location>
        <position position="9"/>
    </location>
    <ligand>
        <name>Mg(2+)</name>
        <dbReference type="ChEBI" id="CHEBI:18420"/>
        <label>1</label>
    </ligand>
</feature>
<feature type="domain" description="RNase H type-1" evidence="11">
    <location>
        <begin position="1"/>
        <end position="141"/>
    </location>
</feature>
<dbReference type="InterPro" id="IPR036397">
    <property type="entry name" value="RNaseH_sf"/>
</dbReference>
<comment type="similarity">
    <text evidence="2 10">Belongs to the RNase H family.</text>
</comment>
<sequence length="151" mass="17051">MKQIEVHTDGACLGNPGPGGWAALLRYGARERELVGGEAQTTNNRMELMAAIMALETLTEPCEVVLHTDSQYVRQGITEWMPNWLRRNWKTTGGAPVKNRDLWERLHAATDRHRIDWRWVKGHSGDPDNERVDVLARDEAIKLKSAANALL</sequence>
<keyword evidence="5 10" id="KW-0540">Nuclease</keyword>
<evidence type="ECO:0000256" key="10">
    <source>
        <dbReference type="HAMAP-Rule" id="MF_00042"/>
    </source>
</evidence>
<gene>
    <name evidence="10 12" type="primary">rnhA</name>
    <name evidence="12" type="ORF">GCM10022229_14560</name>
</gene>
<name>A0ABP7MFJ5_9GAMM</name>
<evidence type="ECO:0000256" key="2">
    <source>
        <dbReference type="ARBA" id="ARBA00005300"/>
    </source>
</evidence>
<evidence type="ECO:0000256" key="6">
    <source>
        <dbReference type="ARBA" id="ARBA00022723"/>
    </source>
</evidence>
<comment type="subunit">
    <text evidence="3 10">Monomer.</text>
</comment>
<evidence type="ECO:0000256" key="4">
    <source>
        <dbReference type="ARBA" id="ARBA00012180"/>
    </source>
</evidence>
<dbReference type="NCBIfam" id="NF001236">
    <property type="entry name" value="PRK00203.1"/>
    <property type="match status" value="1"/>
</dbReference>
<protein>
    <recommendedName>
        <fullName evidence="4 10">Ribonuclease H</fullName>
        <shortName evidence="10">RNase H</shortName>
        <ecNumber evidence="4 10">3.1.26.4</ecNumber>
    </recommendedName>
</protein>
<feature type="binding site" evidence="10">
    <location>
        <position position="47"/>
    </location>
    <ligand>
        <name>Mg(2+)</name>
        <dbReference type="ChEBI" id="CHEBI:18420"/>
        <label>1</label>
    </ligand>
</feature>
<dbReference type="Proteomes" id="UP001501727">
    <property type="component" value="Unassembled WGS sequence"/>
</dbReference>
<dbReference type="PANTHER" id="PTHR10642">
    <property type="entry name" value="RIBONUCLEASE H1"/>
    <property type="match status" value="1"/>
</dbReference>
<evidence type="ECO:0000256" key="5">
    <source>
        <dbReference type="ARBA" id="ARBA00022722"/>
    </source>
</evidence>